<dbReference type="GO" id="GO:0008237">
    <property type="term" value="F:metallopeptidase activity"/>
    <property type="evidence" value="ECO:0007669"/>
    <property type="project" value="UniProtKB-KW"/>
</dbReference>
<evidence type="ECO:0000256" key="4">
    <source>
        <dbReference type="ARBA" id="ARBA00022723"/>
    </source>
</evidence>
<keyword evidence="6" id="KW-0862">Zinc</keyword>
<evidence type="ECO:0000259" key="9">
    <source>
        <dbReference type="Pfam" id="PF13933"/>
    </source>
</evidence>
<dbReference type="OrthoDB" id="412874at2759"/>
<gene>
    <name evidence="10" type="ORF">L873DRAFT_1790739</name>
</gene>
<dbReference type="EMBL" id="ML120401">
    <property type="protein sequence ID" value="RPA97819.1"/>
    <property type="molecule type" value="Genomic_DNA"/>
</dbReference>
<dbReference type="Gene3D" id="3.40.390.10">
    <property type="entry name" value="Collagenase (Catalytic Domain)"/>
    <property type="match status" value="1"/>
</dbReference>
<dbReference type="InterPro" id="IPR024079">
    <property type="entry name" value="MetalloPept_cat_dom_sf"/>
</dbReference>
<dbReference type="Proteomes" id="UP000276215">
    <property type="component" value="Unassembled WGS sequence"/>
</dbReference>
<comment type="similarity">
    <text evidence="2">Belongs to the peptidase M35 family.</text>
</comment>
<evidence type="ECO:0000256" key="1">
    <source>
        <dbReference type="ARBA" id="ARBA00001947"/>
    </source>
</evidence>
<name>A0A3N4JHS0_9PEZI</name>
<dbReference type="GO" id="GO:0046872">
    <property type="term" value="F:metal ion binding"/>
    <property type="evidence" value="ECO:0007669"/>
    <property type="project" value="UniProtKB-KW"/>
</dbReference>
<dbReference type="InterPro" id="IPR050414">
    <property type="entry name" value="Fungal_M35_metalloproteases"/>
</dbReference>
<evidence type="ECO:0000256" key="6">
    <source>
        <dbReference type="ARBA" id="ARBA00022833"/>
    </source>
</evidence>
<keyword evidence="4" id="KW-0479">Metal-binding</keyword>
<comment type="cofactor">
    <cofactor evidence="1">
        <name>Zn(2+)</name>
        <dbReference type="ChEBI" id="CHEBI:29105"/>
    </cofactor>
</comment>
<sequence length="252" mass="28500">MHISISLAALITLASAAVIPDPELDRRQEDAVITWRDCTWEKGLLEADLDEMQALARKAAEHVDTTPELFRAFFGQEPPRTNIRDSTIKKRYTAVSNFKSKPKKSVTIRCNTDSIPACKPANHVVAADKGGPNIYICNSYWHTRKDALLRKMSPSRHPLRYGPLDEYIPIGSQLMHELTHVWFITEDHNITNPASGQIENVYGHRNSLLLARESAQKARENADNYKMFAIASYFDSSHWSVDPDRLSGDPEL</sequence>
<feature type="signal peptide" evidence="8">
    <location>
        <begin position="1"/>
        <end position="16"/>
    </location>
</feature>
<reference evidence="10 11" key="1">
    <citation type="journal article" date="2018" name="Nat. Ecol. Evol.">
        <title>Pezizomycetes genomes reveal the molecular basis of ectomycorrhizal truffle lifestyle.</title>
        <authorList>
            <person name="Murat C."/>
            <person name="Payen T."/>
            <person name="Noel B."/>
            <person name="Kuo A."/>
            <person name="Morin E."/>
            <person name="Chen J."/>
            <person name="Kohler A."/>
            <person name="Krizsan K."/>
            <person name="Balestrini R."/>
            <person name="Da Silva C."/>
            <person name="Montanini B."/>
            <person name="Hainaut M."/>
            <person name="Levati E."/>
            <person name="Barry K.W."/>
            <person name="Belfiori B."/>
            <person name="Cichocki N."/>
            <person name="Clum A."/>
            <person name="Dockter R.B."/>
            <person name="Fauchery L."/>
            <person name="Guy J."/>
            <person name="Iotti M."/>
            <person name="Le Tacon F."/>
            <person name="Lindquist E.A."/>
            <person name="Lipzen A."/>
            <person name="Malagnac F."/>
            <person name="Mello A."/>
            <person name="Molinier V."/>
            <person name="Miyauchi S."/>
            <person name="Poulain J."/>
            <person name="Riccioni C."/>
            <person name="Rubini A."/>
            <person name="Sitrit Y."/>
            <person name="Splivallo R."/>
            <person name="Traeger S."/>
            <person name="Wang M."/>
            <person name="Zifcakova L."/>
            <person name="Wipf D."/>
            <person name="Zambonelli A."/>
            <person name="Paolocci F."/>
            <person name="Nowrousian M."/>
            <person name="Ottonello S."/>
            <person name="Baldrian P."/>
            <person name="Spatafora J.W."/>
            <person name="Henrissat B."/>
            <person name="Nagy L.G."/>
            <person name="Aury J.M."/>
            <person name="Wincker P."/>
            <person name="Grigoriev I.V."/>
            <person name="Bonfante P."/>
            <person name="Martin F.M."/>
        </authorList>
    </citation>
    <scope>NUCLEOTIDE SEQUENCE [LARGE SCALE GENOMIC DNA]</scope>
    <source>
        <strain evidence="10 11">120613-1</strain>
    </source>
</reference>
<keyword evidence="5" id="KW-0378">Hydrolase</keyword>
<dbReference type="PANTHER" id="PTHR37016">
    <property type="match status" value="1"/>
</dbReference>
<feature type="chain" id="PRO_5018277907" evidence="8">
    <location>
        <begin position="17"/>
        <end position="252"/>
    </location>
</feature>
<dbReference type="InterPro" id="IPR029482">
    <property type="entry name" value="HRXXH"/>
</dbReference>
<accession>A0A3N4JHS0</accession>
<keyword evidence="3" id="KW-0645">Protease</keyword>
<organism evidence="10 11">
    <name type="scientific">Choiromyces venosus 120613-1</name>
    <dbReference type="NCBI Taxonomy" id="1336337"/>
    <lineage>
        <taxon>Eukaryota</taxon>
        <taxon>Fungi</taxon>
        <taxon>Dikarya</taxon>
        <taxon>Ascomycota</taxon>
        <taxon>Pezizomycotina</taxon>
        <taxon>Pezizomycetes</taxon>
        <taxon>Pezizales</taxon>
        <taxon>Tuberaceae</taxon>
        <taxon>Choiromyces</taxon>
    </lineage>
</organism>
<evidence type="ECO:0000256" key="7">
    <source>
        <dbReference type="ARBA" id="ARBA00023049"/>
    </source>
</evidence>
<dbReference type="Pfam" id="PF13933">
    <property type="entry name" value="HRXXH"/>
    <property type="match status" value="1"/>
</dbReference>
<evidence type="ECO:0000313" key="10">
    <source>
        <dbReference type="EMBL" id="RPA97819.1"/>
    </source>
</evidence>
<keyword evidence="11" id="KW-1185">Reference proteome</keyword>
<keyword evidence="8" id="KW-0732">Signal</keyword>
<dbReference type="SUPFAM" id="SSF55486">
    <property type="entry name" value="Metalloproteases ('zincins'), catalytic domain"/>
    <property type="match status" value="1"/>
</dbReference>
<dbReference type="GO" id="GO:0006508">
    <property type="term" value="P:proteolysis"/>
    <property type="evidence" value="ECO:0007669"/>
    <property type="project" value="UniProtKB-KW"/>
</dbReference>
<evidence type="ECO:0000256" key="8">
    <source>
        <dbReference type="SAM" id="SignalP"/>
    </source>
</evidence>
<evidence type="ECO:0000256" key="5">
    <source>
        <dbReference type="ARBA" id="ARBA00022801"/>
    </source>
</evidence>
<feature type="domain" description="Putative peptidase" evidence="9">
    <location>
        <begin position="43"/>
        <end position="233"/>
    </location>
</feature>
<protein>
    <submittedName>
        <fullName evidence="10">Zincin</fullName>
    </submittedName>
</protein>
<dbReference type="AlphaFoldDB" id="A0A3N4JHS0"/>
<proteinExistence type="inferred from homology"/>
<dbReference type="PANTHER" id="PTHR37016:SF3">
    <property type="entry name" value="NEUTRAL PROTEASE 2-RELATED"/>
    <property type="match status" value="1"/>
</dbReference>
<evidence type="ECO:0000313" key="11">
    <source>
        <dbReference type="Proteomes" id="UP000276215"/>
    </source>
</evidence>
<evidence type="ECO:0000256" key="3">
    <source>
        <dbReference type="ARBA" id="ARBA00022670"/>
    </source>
</evidence>
<keyword evidence="7" id="KW-0482">Metalloprotease</keyword>
<evidence type="ECO:0000256" key="2">
    <source>
        <dbReference type="ARBA" id="ARBA00010279"/>
    </source>
</evidence>